<dbReference type="EMBL" id="CAJVQB010004945">
    <property type="protein sequence ID" value="CAG8649729.1"/>
    <property type="molecule type" value="Genomic_DNA"/>
</dbReference>
<accession>A0ABN7UQ01</accession>
<feature type="non-terminal residue" evidence="1">
    <location>
        <position position="84"/>
    </location>
</feature>
<gene>
    <name evidence="1" type="ORF">GMARGA_LOCUS9292</name>
</gene>
<proteinExistence type="predicted"/>
<organism evidence="1 2">
    <name type="scientific">Gigaspora margarita</name>
    <dbReference type="NCBI Taxonomy" id="4874"/>
    <lineage>
        <taxon>Eukaryota</taxon>
        <taxon>Fungi</taxon>
        <taxon>Fungi incertae sedis</taxon>
        <taxon>Mucoromycota</taxon>
        <taxon>Glomeromycotina</taxon>
        <taxon>Glomeromycetes</taxon>
        <taxon>Diversisporales</taxon>
        <taxon>Gigasporaceae</taxon>
        <taxon>Gigaspora</taxon>
    </lineage>
</organism>
<name>A0ABN7UQ01_GIGMA</name>
<keyword evidence="2" id="KW-1185">Reference proteome</keyword>
<evidence type="ECO:0000313" key="2">
    <source>
        <dbReference type="Proteomes" id="UP000789901"/>
    </source>
</evidence>
<evidence type="ECO:0000313" key="1">
    <source>
        <dbReference type="EMBL" id="CAG8649729.1"/>
    </source>
</evidence>
<comment type="caution">
    <text evidence="1">The sequence shown here is derived from an EMBL/GenBank/DDBJ whole genome shotgun (WGS) entry which is preliminary data.</text>
</comment>
<protein>
    <submittedName>
        <fullName evidence="1">3144_t:CDS:1</fullName>
    </submittedName>
</protein>
<sequence>MDIDQIYDFEKGWALKGNQKYCKKGGGKRIKKKVKQLLITSGEVEKKDVQNWINTYSAEFKEQALSDSYSLPKSCKKLEIETGA</sequence>
<reference evidence="1 2" key="1">
    <citation type="submission" date="2021-06" db="EMBL/GenBank/DDBJ databases">
        <authorList>
            <person name="Kallberg Y."/>
            <person name="Tangrot J."/>
            <person name="Rosling A."/>
        </authorList>
    </citation>
    <scope>NUCLEOTIDE SEQUENCE [LARGE SCALE GENOMIC DNA]</scope>
    <source>
        <strain evidence="1 2">120-4 pot B 10/14</strain>
    </source>
</reference>
<dbReference type="Proteomes" id="UP000789901">
    <property type="component" value="Unassembled WGS sequence"/>
</dbReference>